<organism evidence="1 2">
    <name type="scientific">Sorangium cellulosum</name>
    <name type="common">Polyangium cellulosum</name>
    <dbReference type="NCBI Taxonomy" id="56"/>
    <lineage>
        <taxon>Bacteria</taxon>
        <taxon>Pseudomonadati</taxon>
        <taxon>Myxococcota</taxon>
        <taxon>Polyangia</taxon>
        <taxon>Polyangiales</taxon>
        <taxon>Polyangiaceae</taxon>
        <taxon>Sorangium</taxon>
    </lineage>
</organism>
<gene>
    <name evidence="1" type="ORF">BE17_34680</name>
</gene>
<sequence>MFGLNRYLLKPVDDLFADDGIRISIEKLAGGPVSRVTATPPDTKAYQAGSNPLWDHVSSAYPHLRESADCWHQFAVFGGYVAVPGPFALTFLQQFLQDSLY</sequence>
<accession>A0A150R786</accession>
<evidence type="ECO:0000313" key="1">
    <source>
        <dbReference type="EMBL" id="KYF76061.1"/>
    </source>
</evidence>
<dbReference type="EMBL" id="JEMB01003053">
    <property type="protein sequence ID" value="KYF76061.1"/>
    <property type="molecule type" value="Genomic_DNA"/>
</dbReference>
<comment type="caution">
    <text evidence="1">The sequence shown here is derived from an EMBL/GenBank/DDBJ whole genome shotgun (WGS) entry which is preliminary data.</text>
</comment>
<proteinExistence type="predicted"/>
<reference evidence="1 2" key="1">
    <citation type="submission" date="2014-02" db="EMBL/GenBank/DDBJ databases">
        <title>The small core and large imbalanced accessory genome model reveals a collaborative survival strategy of Sorangium cellulosum strains in nature.</title>
        <authorList>
            <person name="Han K."/>
            <person name="Peng R."/>
            <person name="Blom J."/>
            <person name="Li Y.-Z."/>
        </authorList>
    </citation>
    <scope>NUCLEOTIDE SEQUENCE [LARGE SCALE GENOMIC DNA]</scope>
    <source>
        <strain evidence="1 2">So0011-07</strain>
    </source>
</reference>
<protein>
    <submittedName>
        <fullName evidence="1">Uncharacterized protein</fullName>
    </submittedName>
</protein>
<dbReference type="Proteomes" id="UP000075635">
    <property type="component" value="Unassembled WGS sequence"/>
</dbReference>
<evidence type="ECO:0000313" key="2">
    <source>
        <dbReference type="Proteomes" id="UP000075635"/>
    </source>
</evidence>
<dbReference type="AlphaFoldDB" id="A0A150R786"/>
<name>A0A150R786_SORCE</name>